<comment type="subcellular location">
    <subcellularLocation>
        <location evidence="1">Membrane</location>
        <topology evidence="1">Multi-pass membrane protein</topology>
    </subcellularLocation>
</comment>
<feature type="transmembrane region" description="Helical" evidence="7">
    <location>
        <begin position="89"/>
        <end position="109"/>
    </location>
</feature>
<evidence type="ECO:0000256" key="6">
    <source>
        <dbReference type="SAM" id="MobiDB-lite"/>
    </source>
</evidence>
<feature type="transmembrane region" description="Helical" evidence="7">
    <location>
        <begin position="219"/>
        <end position="239"/>
    </location>
</feature>
<feature type="transmembrane region" description="Helical" evidence="7">
    <location>
        <begin position="51"/>
        <end position="69"/>
    </location>
</feature>
<feature type="transmembrane region" description="Helical" evidence="7">
    <location>
        <begin position="165"/>
        <end position="183"/>
    </location>
</feature>
<dbReference type="PANTHER" id="PTHR21716:SF4">
    <property type="entry name" value="TRANSMEMBRANE PROTEIN 245"/>
    <property type="match status" value="1"/>
</dbReference>
<dbReference type="PANTHER" id="PTHR21716">
    <property type="entry name" value="TRANSMEMBRANE PROTEIN"/>
    <property type="match status" value="1"/>
</dbReference>
<feature type="transmembrane region" description="Helical" evidence="7">
    <location>
        <begin position="538"/>
        <end position="560"/>
    </location>
</feature>
<feature type="non-terminal residue" evidence="8">
    <location>
        <position position="766"/>
    </location>
</feature>
<evidence type="ECO:0000256" key="7">
    <source>
        <dbReference type="SAM" id="Phobius"/>
    </source>
</evidence>
<comment type="similarity">
    <text evidence="2">Belongs to the autoinducer-2 exporter (AI-2E) (TC 2.A.86) family.</text>
</comment>
<keyword evidence="3 7" id="KW-0812">Transmembrane</keyword>
<evidence type="ECO:0008006" key="10">
    <source>
        <dbReference type="Google" id="ProtNLM"/>
    </source>
</evidence>
<sequence>MGDRPHPPHLLRLFASNPNEQNALLIAMYNVTLMTLIVVSFVGVVCLYKMLYMFLSPMLWAVLVGTLLFPFKRSITHTTKGWLDDLEVAATPLFLGLLLLPYEVFAAFSQRVYQTATGSHGVHFLLAYVLLKMFTHEGMFLYLIGWATRVYGVCDGIIDIILRPWVVPVIILYTAGYTAWVLVQKREEINKKMARALSLPIWVYGLAMVSSWFGPLQVVVFGGCALSLALISAGVIGAVREEEEEKEKEGEGEGDTQKMATSEGSDGGMSGNDLVWSMVSLVSLLWIVKHDSALLLLLIPLLFALLSQLGESFGVIAAAKGFIQSAIHSIHPHLHKLTHITVAGPLREFVKMVFTSDQLILSHIRSRLDLLSSIVVMIILAVGSVFALLFVVFQVHGETVNLARLSSSVMSSPPDWLSSALNYTEDRLEEQNIDIDDYVEQGYVQARSWLGSRVRSLADEGDVKRADELEKQVMLMVDNIYRMWEERNAAATGSSIEREGKDWLSQVKGATDVSAMKEEITKIVQENVDTVMNIAHSVWTVVMLNVSLLTSLLLSFTSLILSFGMELLNMVIGLVVFLTMVYYLLASSGDRWLPLHLLSQMGSMVPGGLSQRGHGFTLAVEDSIFGVFGLSAKMALFYGLYTYFIHSLFDLNIVFVPSMVASVFAAIPIMAPWTVSVVGVIELWLVRDEAPAAILFAVSSLAPMAFADGKFYSEVKGVHPYVTGLSVIGGMYWLGLQGAIIGPLILCLFLLLVNMYGVFKDSNDEE</sequence>
<comment type="caution">
    <text evidence="8">The sequence shown here is derived from an EMBL/GenBank/DDBJ whole genome shotgun (WGS) entry which is preliminary data.</text>
</comment>
<proteinExistence type="inferred from homology"/>
<protein>
    <recommendedName>
        <fullName evidence="10">Transmembrane protein 245</fullName>
    </recommendedName>
</protein>
<feature type="region of interest" description="Disordered" evidence="6">
    <location>
        <begin position="242"/>
        <end position="266"/>
    </location>
</feature>
<name>A0AAN4ZLQ3_9BILA</name>
<evidence type="ECO:0000256" key="3">
    <source>
        <dbReference type="ARBA" id="ARBA00022692"/>
    </source>
</evidence>
<dbReference type="Proteomes" id="UP001328107">
    <property type="component" value="Unassembled WGS sequence"/>
</dbReference>
<feature type="transmembrane region" description="Helical" evidence="7">
    <location>
        <begin position="121"/>
        <end position="145"/>
    </location>
</feature>
<feature type="transmembrane region" description="Helical" evidence="7">
    <location>
        <begin position="370"/>
        <end position="393"/>
    </location>
</feature>
<evidence type="ECO:0000313" key="9">
    <source>
        <dbReference type="Proteomes" id="UP001328107"/>
    </source>
</evidence>
<feature type="transmembrane region" description="Helical" evidence="7">
    <location>
        <begin position="624"/>
        <end position="644"/>
    </location>
</feature>
<feature type="transmembrane region" description="Helical" evidence="7">
    <location>
        <begin position="195"/>
        <end position="213"/>
    </location>
</feature>
<dbReference type="GO" id="GO:0016020">
    <property type="term" value="C:membrane"/>
    <property type="evidence" value="ECO:0007669"/>
    <property type="project" value="UniProtKB-SubCell"/>
</dbReference>
<evidence type="ECO:0000256" key="2">
    <source>
        <dbReference type="ARBA" id="ARBA00009773"/>
    </source>
</evidence>
<organism evidence="8 9">
    <name type="scientific">Pristionchus mayeri</name>
    <dbReference type="NCBI Taxonomy" id="1317129"/>
    <lineage>
        <taxon>Eukaryota</taxon>
        <taxon>Metazoa</taxon>
        <taxon>Ecdysozoa</taxon>
        <taxon>Nematoda</taxon>
        <taxon>Chromadorea</taxon>
        <taxon>Rhabditida</taxon>
        <taxon>Rhabditina</taxon>
        <taxon>Diplogasteromorpha</taxon>
        <taxon>Diplogasteroidea</taxon>
        <taxon>Neodiplogasteridae</taxon>
        <taxon>Pristionchus</taxon>
    </lineage>
</organism>
<dbReference type="AlphaFoldDB" id="A0AAN4ZLQ3"/>
<dbReference type="InterPro" id="IPR002549">
    <property type="entry name" value="AI-2E-like"/>
</dbReference>
<dbReference type="EMBL" id="BTRK01000003">
    <property type="protein sequence ID" value="GMR42174.1"/>
    <property type="molecule type" value="Genomic_DNA"/>
</dbReference>
<feature type="transmembrane region" description="Helical" evidence="7">
    <location>
        <begin position="651"/>
        <end position="670"/>
    </location>
</feature>
<evidence type="ECO:0000256" key="4">
    <source>
        <dbReference type="ARBA" id="ARBA00022989"/>
    </source>
</evidence>
<feature type="transmembrane region" description="Helical" evidence="7">
    <location>
        <begin position="567"/>
        <end position="585"/>
    </location>
</feature>
<keyword evidence="4 7" id="KW-1133">Transmembrane helix</keyword>
<evidence type="ECO:0000256" key="5">
    <source>
        <dbReference type="ARBA" id="ARBA00023136"/>
    </source>
</evidence>
<feature type="compositionally biased region" description="Acidic residues" evidence="6">
    <location>
        <begin position="242"/>
        <end position="254"/>
    </location>
</feature>
<feature type="transmembrane region" description="Helical" evidence="7">
    <location>
        <begin position="23"/>
        <end position="44"/>
    </location>
</feature>
<accession>A0AAN4ZLQ3</accession>
<feature type="transmembrane region" description="Helical" evidence="7">
    <location>
        <begin position="740"/>
        <end position="759"/>
    </location>
</feature>
<evidence type="ECO:0000313" key="8">
    <source>
        <dbReference type="EMBL" id="GMR42174.1"/>
    </source>
</evidence>
<keyword evidence="9" id="KW-1185">Reference proteome</keyword>
<gene>
    <name evidence="8" type="ORF">PMAYCL1PPCAC_12369</name>
</gene>
<keyword evidence="5 7" id="KW-0472">Membrane</keyword>
<reference evidence="9" key="1">
    <citation type="submission" date="2022-10" db="EMBL/GenBank/DDBJ databases">
        <title>Genome assembly of Pristionchus species.</title>
        <authorList>
            <person name="Yoshida K."/>
            <person name="Sommer R.J."/>
        </authorList>
    </citation>
    <scope>NUCLEOTIDE SEQUENCE [LARGE SCALE GENOMIC DNA]</scope>
    <source>
        <strain evidence="9">RS5460</strain>
    </source>
</reference>
<evidence type="ECO:0000256" key="1">
    <source>
        <dbReference type="ARBA" id="ARBA00004141"/>
    </source>
</evidence>